<feature type="transmembrane region" description="Helical" evidence="6">
    <location>
        <begin position="27"/>
        <end position="45"/>
    </location>
</feature>
<dbReference type="OrthoDB" id="9799225at2"/>
<accession>A0A1G5PQL8</accession>
<protein>
    <submittedName>
        <fullName evidence="7">Predicted PurR-regulated permease PerM</fullName>
    </submittedName>
</protein>
<name>A0A1G5PQL8_9GAMM</name>
<dbReference type="GO" id="GO:0016020">
    <property type="term" value="C:membrane"/>
    <property type="evidence" value="ECO:0007669"/>
    <property type="project" value="UniProtKB-SubCell"/>
</dbReference>
<proteinExistence type="inferred from homology"/>
<dbReference type="EMBL" id="FMWD01000002">
    <property type="protein sequence ID" value="SCZ51874.1"/>
    <property type="molecule type" value="Genomic_DNA"/>
</dbReference>
<evidence type="ECO:0000313" key="7">
    <source>
        <dbReference type="EMBL" id="SCZ51874.1"/>
    </source>
</evidence>
<evidence type="ECO:0000256" key="4">
    <source>
        <dbReference type="ARBA" id="ARBA00022989"/>
    </source>
</evidence>
<dbReference type="STRING" id="415747.SAMN03097708_00610"/>
<dbReference type="GO" id="GO:0055085">
    <property type="term" value="P:transmembrane transport"/>
    <property type="evidence" value="ECO:0007669"/>
    <property type="project" value="TreeGrafter"/>
</dbReference>
<feature type="transmembrane region" description="Helical" evidence="6">
    <location>
        <begin position="172"/>
        <end position="194"/>
    </location>
</feature>
<feature type="transmembrane region" description="Helical" evidence="6">
    <location>
        <begin position="224"/>
        <end position="246"/>
    </location>
</feature>
<evidence type="ECO:0000256" key="6">
    <source>
        <dbReference type="SAM" id="Phobius"/>
    </source>
</evidence>
<feature type="transmembrane region" description="Helical" evidence="6">
    <location>
        <begin position="81"/>
        <end position="102"/>
    </location>
</feature>
<evidence type="ECO:0000313" key="8">
    <source>
        <dbReference type="Proteomes" id="UP000199648"/>
    </source>
</evidence>
<evidence type="ECO:0000256" key="3">
    <source>
        <dbReference type="ARBA" id="ARBA00022692"/>
    </source>
</evidence>
<dbReference type="RefSeq" id="WP_092992506.1">
    <property type="nucleotide sequence ID" value="NZ_FMWD01000002.1"/>
</dbReference>
<keyword evidence="4 6" id="KW-1133">Transmembrane helix</keyword>
<sequence length="369" mass="40205">MPQQENATQDIRPAHPRYVLVGPETPLIWRLALASVILITLLTAIYVARTVVLPIVLALLFSFLLSPIVRFLEGFHIPTPLGAALVMATLVGLAGTALVVLAEPASQWVSRAPEVASELRLRLHGVMEVFRRLSESTRLVERIASGPSAAGPTVDIQGGGLRGFLLGRTWEFVAGLLMMLFLLYFLLATGHMFLRRLVTVIPRFGDKRRAVVMVRHMEREVSHYLFTVGVINTVLGVVVGLVMHVLEMPNPLLWGAMAGLLNFVPYLGPMVTLVVLTAVSVLSFDTLTAALMRPAAFLVLTTLEGQLLTPLILGARLMLNPVVIFVSLIFWGWLWGIVGALIAVPLTMIIKILLDAIPSLRAAGALLSR</sequence>
<dbReference type="InterPro" id="IPR002549">
    <property type="entry name" value="AI-2E-like"/>
</dbReference>
<feature type="transmembrane region" description="Helical" evidence="6">
    <location>
        <begin position="51"/>
        <end position="69"/>
    </location>
</feature>
<organism evidence="7 8">
    <name type="scientific">Thiohalomonas denitrificans</name>
    <dbReference type="NCBI Taxonomy" id="415747"/>
    <lineage>
        <taxon>Bacteria</taxon>
        <taxon>Pseudomonadati</taxon>
        <taxon>Pseudomonadota</taxon>
        <taxon>Gammaproteobacteria</taxon>
        <taxon>Thiohalomonadales</taxon>
        <taxon>Thiohalomonadaceae</taxon>
        <taxon>Thiohalomonas</taxon>
    </lineage>
</organism>
<dbReference type="PANTHER" id="PTHR21716:SF16">
    <property type="entry name" value="BLL1467 PROTEIN"/>
    <property type="match status" value="1"/>
</dbReference>
<keyword evidence="5 6" id="KW-0472">Membrane</keyword>
<dbReference type="Pfam" id="PF01594">
    <property type="entry name" value="AI-2E_transport"/>
    <property type="match status" value="1"/>
</dbReference>
<dbReference type="Proteomes" id="UP000199648">
    <property type="component" value="Unassembled WGS sequence"/>
</dbReference>
<keyword evidence="8" id="KW-1185">Reference proteome</keyword>
<evidence type="ECO:0000256" key="5">
    <source>
        <dbReference type="ARBA" id="ARBA00023136"/>
    </source>
</evidence>
<dbReference type="PANTHER" id="PTHR21716">
    <property type="entry name" value="TRANSMEMBRANE PROTEIN"/>
    <property type="match status" value="1"/>
</dbReference>
<evidence type="ECO:0000256" key="1">
    <source>
        <dbReference type="ARBA" id="ARBA00004141"/>
    </source>
</evidence>
<reference evidence="7 8" key="1">
    <citation type="submission" date="2016-10" db="EMBL/GenBank/DDBJ databases">
        <authorList>
            <person name="de Groot N.N."/>
        </authorList>
    </citation>
    <scope>NUCLEOTIDE SEQUENCE [LARGE SCALE GENOMIC DNA]</scope>
    <source>
        <strain evidence="7 8">HLD2</strain>
    </source>
</reference>
<dbReference type="AlphaFoldDB" id="A0A1G5PQL8"/>
<feature type="transmembrane region" description="Helical" evidence="6">
    <location>
        <begin position="330"/>
        <end position="354"/>
    </location>
</feature>
<comment type="similarity">
    <text evidence="2">Belongs to the autoinducer-2 exporter (AI-2E) (TC 2.A.86) family.</text>
</comment>
<evidence type="ECO:0000256" key="2">
    <source>
        <dbReference type="ARBA" id="ARBA00009773"/>
    </source>
</evidence>
<feature type="transmembrane region" description="Helical" evidence="6">
    <location>
        <begin position="266"/>
        <end position="284"/>
    </location>
</feature>
<gene>
    <name evidence="7" type="ORF">SAMN03097708_00610</name>
</gene>
<keyword evidence="3 6" id="KW-0812">Transmembrane</keyword>
<feature type="transmembrane region" description="Helical" evidence="6">
    <location>
        <begin position="296"/>
        <end position="318"/>
    </location>
</feature>
<comment type="subcellular location">
    <subcellularLocation>
        <location evidence="1">Membrane</location>
        <topology evidence="1">Multi-pass membrane protein</topology>
    </subcellularLocation>
</comment>